<gene>
    <name evidence="3" type="ORF">GCM10010358_16630</name>
</gene>
<keyword evidence="2" id="KW-1133">Transmembrane helix</keyword>
<feature type="transmembrane region" description="Helical" evidence="2">
    <location>
        <begin position="106"/>
        <end position="126"/>
    </location>
</feature>
<dbReference type="RefSeq" id="WP_229919191.1">
    <property type="nucleotide sequence ID" value="NZ_BMVU01000004.1"/>
</dbReference>
<feature type="transmembrane region" description="Helical" evidence="2">
    <location>
        <begin position="58"/>
        <end position="80"/>
    </location>
</feature>
<feature type="transmembrane region" description="Helical" evidence="2">
    <location>
        <begin position="170"/>
        <end position="193"/>
    </location>
</feature>
<organism evidence="3 4">
    <name type="scientific">Streptomyces minutiscleroticus</name>
    <dbReference type="NCBI Taxonomy" id="68238"/>
    <lineage>
        <taxon>Bacteria</taxon>
        <taxon>Bacillati</taxon>
        <taxon>Actinomycetota</taxon>
        <taxon>Actinomycetes</taxon>
        <taxon>Kitasatosporales</taxon>
        <taxon>Streptomycetaceae</taxon>
        <taxon>Streptomyces</taxon>
    </lineage>
</organism>
<proteinExistence type="predicted"/>
<keyword evidence="2" id="KW-0472">Membrane</keyword>
<dbReference type="Proteomes" id="UP000619244">
    <property type="component" value="Unassembled WGS sequence"/>
</dbReference>
<feature type="compositionally biased region" description="Gly residues" evidence="1">
    <location>
        <begin position="1"/>
        <end position="12"/>
    </location>
</feature>
<feature type="transmembrane region" description="Helical" evidence="2">
    <location>
        <begin position="132"/>
        <end position="149"/>
    </location>
</feature>
<evidence type="ECO:0000313" key="4">
    <source>
        <dbReference type="Proteomes" id="UP000619244"/>
    </source>
</evidence>
<accession>A0A918NCS3</accession>
<keyword evidence="2" id="KW-0812">Transmembrane</keyword>
<reference evidence="3" key="1">
    <citation type="journal article" date="2014" name="Int. J. Syst. Evol. Microbiol.">
        <title>Complete genome sequence of Corynebacterium casei LMG S-19264T (=DSM 44701T), isolated from a smear-ripened cheese.</title>
        <authorList>
            <consortium name="US DOE Joint Genome Institute (JGI-PGF)"/>
            <person name="Walter F."/>
            <person name="Albersmeier A."/>
            <person name="Kalinowski J."/>
            <person name="Ruckert C."/>
        </authorList>
    </citation>
    <scope>NUCLEOTIDE SEQUENCE</scope>
    <source>
        <strain evidence="3">JCM 4790</strain>
    </source>
</reference>
<name>A0A918NCS3_9ACTN</name>
<feature type="region of interest" description="Disordered" evidence="1">
    <location>
        <begin position="1"/>
        <end position="22"/>
    </location>
</feature>
<sequence length="327" mass="34664">MDRGSGARGRAGTGTDKGAPWPGRETNAAAALAAAQLPVAGVLHWVTTFGDDSYGGGAIGFGVACMIIVAPPLLMAWGLFQATVQTAPAALLARYALRRAGRGPEWAWYLGCSALVGAVWAVPAAFAFRAEAYPFLALIFAGLGLLPALGAARARVRARRSDRVPGVWGVWWWTALGSGGLCVAILLGTAAAYGTGLLEEYEPPEPSTEQLTGDWRGEEGAVLRLRPGGRAELTRVPAEPEADDDPTDAWTRDFTVCEGAGTWLLDTEGRHDPYLDEGPEERDGVVVRVAGCGEETYWTVGGTEAEPELFVLFGDPDAGDLRILRRR</sequence>
<dbReference type="EMBL" id="BMVU01000004">
    <property type="protein sequence ID" value="GGX62920.1"/>
    <property type="molecule type" value="Genomic_DNA"/>
</dbReference>
<keyword evidence="4" id="KW-1185">Reference proteome</keyword>
<evidence type="ECO:0000313" key="3">
    <source>
        <dbReference type="EMBL" id="GGX62920.1"/>
    </source>
</evidence>
<protein>
    <submittedName>
        <fullName evidence="3">Uncharacterized protein</fullName>
    </submittedName>
</protein>
<reference evidence="3" key="2">
    <citation type="submission" date="2020-09" db="EMBL/GenBank/DDBJ databases">
        <authorList>
            <person name="Sun Q."/>
            <person name="Ohkuma M."/>
        </authorList>
    </citation>
    <scope>NUCLEOTIDE SEQUENCE</scope>
    <source>
        <strain evidence="3">JCM 4790</strain>
    </source>
</reference>
<comment type="caution">
    <text evidence="3">The sequence shown here is derived from an EMBL/GenBank/DDBJ whole genome shotgun (WGS) entry which is preliminary data.</text>
</comment>
<evidence type="ECO:0000256" key="2">
    <source>
        <dbReference type="SAM" id="Phobius"/>
    </source>
</evidence>
<dbReference type="AlphaFoldDB" id="A0A918NCS3"/>
<feature type="transmembrane region" description="Helical" evidence="2">
    <location>
        <begin position="27"/>
        <end position="46"/>
    </location>
</feature>
<evidence type="ECO:0000256" key="1">
    <source>
        <dbReference type="SAM" id="MobiDB-lite"/>
    </source>
</evidence>